<dbReference type="SUPFAM" id="SSF52317">
    <property type="entry name" value="Class I glutamine amidotransferase-like"/>
    <property type="match status" value="1"/>
</dbReference>
<proteinExistence type="predicted"/>
<dbReference type="AlphaFoldDB" id="A0A4Q4ZCQ4"/>
<name>A0A4Q4ZCQ4_9ACTN</name>
<dbReference type="PANTHER" id="PTHR43130:SF3">
    <property type="entry name" value="HTH-TYPE TRANSCRIPTIONAL REGULATOR RV1931C"/>
    <property type="match status" value="1"/>
</dbReference>
<dbReference type="OrthoDB" id="3992151at2"/>
<evidence type="ECO:0000259" key="4">
    <source>
        <dbReference type="PROSITE" id="PS01124"/>
    </source>
</evidence>
<dbReference type="Pfam" id="PF12833">
    <property type="entry name" value="HTH_18"/>
    <property type="match status" value="1"/>
</dbReference>
<gene>
    <name evidence="5" type="ORF">EKO23_14435</name>
</gene>
<keyword evidence="1" id="KW-0805">Transcription regulation</keyword>
<evidence type="ECO:0000313" key="5">
    <source>
        <dbReference type="EMBL" id="RYP84954.1"/>
    </source>
</evidence>
<dbReference type="PANTHER" id="PTHR43130">
    <property type="entry name" value="ARAC-FAMILY TRANSCRIPTIONAL REGULATOR"/>
    <property type="match status" value="1"/>
</dbReference>
<keyword evidence="3" id="KW-0804">Transcription</keyword>
<dbReference type="PROSITE" id="PS00041">
    <property type="entry name" value="HTH_ARAC_FAMILY_1"/>
    <property type="match status" value="1"/>
</dbReference>
<keyword evidence="6" id="KW-1185">Reference proteome</keyword>
<sequence>MHKVAVLVDEGAEPFGLGAMCEVWAEPHHPEDDNPVFDFVVATPVPGRVSGASGFDLHVEHGLDAAADADLVCICPKRDYRNPSPEIVEAVRAAHARGAMVFAHCTAAFTLAESGLLGGRRATTHWRYVDELAELYPAVSVDRDVLYVQDGTIITGAGSAAGLDAALHVMRQQFGSQVAAAAARRMVIPAHRDGGQAQFIERAVTDCEAETLGPLLTWILHNLAEDLSIDQLAKRAHMSSRTFARRFREETGSTPHSWVTRQRIMAAEELLESTDHSVDWIASEVGFGNPATLRHHFSRARGVSPQQYRRTFSGAATA</sequence>
<dbReference type="GO" id="GO:0043565">
    <property type="term" value="F:sequence-specific DNA binding"/>
    <property type="evidence" value="ECO:0007669"/>
    <property type="project" value="InterPro"/>
</dbReference>
<dbReference type="SMART" id="SM00342">
    <property type="entry name" value="HTH_ARAC"/>
    <property type="match status" value="1"/>
</dbReference>
<evidence type="ECO:0000256" key="2">
    <source>
        <dbReference type="ARBA" id="ARBA00023125"/>
    </source>
</evidence>
<accession>A0A4Q4ZCQ4</accession>
<dbReference type="EMBL" id="SDKM01000020">
    <property type="protein sequence ID" value="RYP84954.1"/>
    <property type="molecule type" value="Genomic_DNA"/>
</dbReference>
<dbReference type="GO" id="GO:0003700">
    <property type="term" value="F:DNA-binding transcription factor activity"/>
    <property type="evidence" value="ECO:0007669"/>
    <property type="project" value="InterPro"/>
</dbReference>
<keyword evidence="2" id="KW-0238">DNA-binding</keyword>
<dbReference type="SUPFAM" id="SSF46689">
    <property type="entry name" value="Homeodomain-like"/>
    <property type="match status" value="2"/>
</dbReference>
<feature type="domain" description="HTH araC/xylS-type" evidence="4">
    <location>
        <begin position="213"/>
        <end position="311"/>
    </location>
</feature>
<evidence type="ECO:0000256" key="1">
    <source>
        <dbReference type="ARBA" id="ARBA00023015"/>
    </source>
</evidence>
<evidence type="ECO:0000313" key="6">
    <source>
        <dbReference type="Proteomes" id="UP000295198"/>
    </source>
</evidence>
<dbReference type="Proteomes" id="UP000295198">
    <property type="component" value="Unassembled WGS sequence"/>
</dbReference>
<dbReference type="CDD" id="cd03137">
    <property type="entry name" value="GATase1_AraC_1"/>
    <property type="match status" value="1"/>
</dbReference>
<dbReference type="InterPro" id="IPR018062">
    <property type="entry name" value="HTH_AraC-typ_CS"/>
</dbReference>
<comment type="caution">
    <text evidence="5">The sequence shown here is derived from an EMBL/GenBank/DDBJ whole genome shotgun (WGS) entry which is preliminary data.</text>
</comment>
<dbReference type="InterPro" id="IPR029062">
    <property type="entry name" value="Class_I_gatase-like"/>
</dbReference>
<dbReference type="InterPro" id="IPR052158">
    <property type="entry name" value="INH-QAR"/>
</dbReference>
<dbReference type="Pfam" id="PF01965">
    <property type="entry name" value="DJ-1_PfpI"/>
    <property type="match status" value="1"/>
</dbReference>
<protein>
    <submittedName>
        <fullName evidence="5">Helix-turn-helix domain-containing protein</fullName>
    </submittedName>
</protein>
<dbReference type="PROSITE" id="PS01124">
    <property type="entry name" value="HTH_ARAC_FAMILY_2"/>
    <property type="match status" value="1"/>
</dbReference>
<organism evidence="5 6">
    <name type="scientific">Nocardioides guangzhouensis</name>
    <dbReference type="NCBI Taxonomy" id="2497878"/>
    <lineage>
        <taxon>Bacteria</taxon>
        <taxon>Bacillati</taxon>
        <taxon>Actinomycetota</taxon>
        <taxon>Actinomycetes</taxon>
        <taxon>Propionibacteriales</taxon>
        <taxon>Nocardioidaceae</taxon>
        <taxon>Nocardioides</taxon>
    </lineage>
</organism>
<dbReference type="InterPro" id="IPR009057">
    <property type="entry name" value="Homeodomain-like_sf"/>
</dbReference>
<dbReference type="RefSeq" id="WP_134718468.1">
    <property type="nucleotide sequence ID" value="NZ_SDKM01000020.1"/>
</dbReference>
<dbReference type="Gene3D" id="3.40.50.880">
    <property type="match status" value="1"/>
</dbReference>
<dbReference type="InterPro" id="IPR002818">
    <property type="entry name" value="DJ-1/PfpI"/>
</dbReference>
<reference evidence="5 6" key="1">
    <citation type="submission" date="2019-01" db="EMBL/GenBank/DDBJ databases">
        <title>Nocardioides guangzhouensis sp. nov., an actinobacterium isolated from soil.</title>
        <authorList>
            <person name="Fu Y."/>
            <person name="Cai Y."/>
            <person name="Lin Z."/>
            <person name="Chen P."/>
        </authorList>
    </citation>
    <scope>NUCLEOTIDE SEQUENCE [LARGE SCALE GENOMIC DNA]</scope>
    <source>
        <strain evidence="5 6">130</strain>
    </source>
</reference>
<dbReference type="InterPro" id="IPR018060">
    <property type="entry name" value="HTH_AraC"/>
</dbReference>
<dbReference type="Gene3D" id="1.10.10.60">
    <property type="entry name" value="Homeodomain-like"/>
    <property type="match status" value="1"/>
</dbReference>
<evidence type="ECO:0000256" key="3">
    <source>
        <dbReference type="ARBA" id="ARBA00023163"/>
    </source>
</evidence>